<sequence>MLNTPHDEEHHTEVNIRNGSCLPGTGGRSGAAVNHYPDDGSGEIGDGAPTRIGVDEDVLWGRTPCLHLYQPTPLGQPQDRSGTDSVRASIDALHTPHVEQMERNIDTDSGLGTTEEDVPIRRSQRIRDRNQHCTYGIDLCGEGCDAAEDDRANQDTRENAQRRKKKKKGKNTKGWLRVTSLNMKGRGAPSAWSPRSKWAQVNEMLKKEKIGMLTLQETHLSDAYVEEIHQKYSRRMKVFHSIDPEHPNAKGVAVVLNRELINIDNVESLEVIAGRALLVTIPWHGDLTLTWLVIYAPNDTAENRQFWTDMSDKWSTLDLPSPDGMSGDFNFGEDEIDRRPCRKEDAGLLQAFREFKNTLKLRDGWRNENPDMTNYTFFQPAPPFSASRIDRIYVSPELAEYSEDWKIELPNVNTDHRMVSVKISSPRLPYIGRGRWTMRPHLLKNEKMLKEIDNVMLVVQAGVEDSAGNQRTEDNNPQTVYAKGKERLRTIIQKYAKVSVPQKQARLNEMKVKLDFLLTDEDTALEERLAGGAILQDEIFRLQQELNNENRVSTAIKARMEVETVSKFWMNMGKKKSPRETIQKLKRPSSTGDRGINAERSDEMADVARSFYENLQTDDAYPDITSQQRQELIDEVVRHITTEVPVDQRQELVELLSDEEIMAALKSAALGKAAGVDGLIYELWKTLHLRFLTREDQDQRADIIRIFRIVFNDIETHGIVPGTGFSMGWICPLYKKKDRTDIANYRPITLLNTDYKVMTKALAVKLARVAPTVIHEAQAGFVPGRSIFDQIDLAREMICLAEAEERNGVIVALDQEKAYDRISHDYLWCVMDKLKIPEQFTNTVRSLYTDAKSVVIVNGETSREFSVTRGVRQGDPLSCLLFDLAIEPLAQMLRDSPLEGFQLPNIRERIITMLFADDTTVYLSEHDDYEVLQKILDKWCIASGAKFNIAKTSVIPVGAKSYRQLVLQRRSNRAVGSPFPDKVRFAEEGEATRILGAFLGNEVDEAAPWVPILEKISDSLEFWATTYPTVEGRALLTKIFVGGYTQFLTRAQGMPETVELHLVKLIRDFCWDGEGRTPISMDMMVSGINEGGKRVLDIVARNEAIQVMRLKSYLRLDDKRPLAAFVTDLLINKAIRDPRARPNIPANTFLQTFKVNSNRNSKLPRHTARMLKTAKDLGVRFEMAAPCAEILGKIPVWHHFGLKEGIRRMNSTDRNRCLQTNHGVEYVSDVVEIVNRQENERHEENDHCRCEGCCFDREVLHCEKPGSCVVAAARLLDRLSPRWDPRKAGQDDGLGLSEKEREHNVEARESGGRIVFDPTIDDSSSLADGFRIFTKGTTQSRIPAKRYCLGVQLAAEPEDVAYTDGSAIRNGAEDACAGSGVWYGNNDPRNVALRVKGVKQTNNTGEVRAVLQRATAVSPYVAMLTRSDSTYTIDGLCFHLRAWEDRGWIGVPNRTFFQATAAKLRRHGNVVTFQWVKGHSGEVGNEEADKLAAIGASMEDDGLPDPELEIEEQFKINGAKLATMTQAMAYRGIKERQGKCERDATEQNLDRIRASVTEVNGTAPSDAAIWRGMRNKDISRSARSFIWKATHKAYRLGNAWAGFGPEYASRVLCPECGDTETMDHILLECEIPGRRNVWMLAEDMWRKKGYTWPSMSLGLILGCALYDPRDDEDGRLPGAARLFRIIVSESAHLIWKLRCERRIANGDDPDKWPSDDEIIGRWLYTINERLTLDRLATNPRRYGKKAIKKKIVLQTWSGTLDNEDALPRDWTMEPTGVLVGSDWIKRRPRGRHRVPH</sequence>
<dbReference type="PROSITE" id="PS50879">
    <property type="entry name" value="RNASE_H_1"/>
    <property type="match status" value="1"/>
</dbReference>
<dbReference type="InterPro" id="IPR000477">
    <property type="entry name" value="RT_dom"/>
</dbReference>
<accession>A0A284S6T1</accession>
<feature type="domain" description="Reverse transcriptase" evidence="2">
    <location>
        <begin position="714"/>
        <end position="967"/>
    </location>
</feature>
<evidence type="ECO:0008006" key="6">
    <source>
        <dbReference type="Google" id="ProtNLM"/>
    </source>
</evidence>
<evidence type="ECO:0000313" key="5">
    <source>
        <dbReference type="Proteomes" id="UP000219338"/>
    </source>
</evidence>
<dbReference type="CDD" id="cd01650">
    <property type="entry name" value="RT_nLTR_like"/>
    <property type="match status" value="1"/>
</dbReference>
<dbReference type="GO" id="GO:0004523">
    <property type="term" value="F:RNA-DNA hybrid ribonuclease activity"/>
    <property type="evidence" value="ECO:0007669"/>
    <property type="project" value="InterPro"/>
</dbReference>
<dbReference type="Gene3D" id="3.30.420.10">
    <property type="entry name" value="Ribonuclease H-like superfamily/Ribonuclease H"/>
    <property type="match status" value="1"/>
</dbReference>
<dbReference type="SUPFAM" id="SSF56219">
    <property type="entry name" value="DNase I-like"/>
    <property type="match status" value="1"/>
</dbReference>
<reference evidence="5" key="1">
    <citation type="journal article" date="2017" name="Nat. Ecol. Evol.">
        <title>Genome expansion and lineage-specific genetic innovations in the forest pathogenic fungi Armillaria.</title>
        <authorList>
            <person name="Sipos G."/>
            <person name="Prasanna A.N."/>
            <person name="Walter M.C."/>
            <person name="O'Connor E."/>
            <person name="Balint B."/>
            <person name="Krizsan K."/>
            <person name="Kiss B."/>
            <person name="Hess J."/>
            <person name="Varga T."/>
            <person name="Slot J."/>
            <person name="Riley R."/>
            <person name="Boka B."/>
            <person name="Rigling D."/>
            <person name="Barry K."/>
            <person name="Lee J."/>
            <person name="Mihaltcheva S."/>
            <person name="LaButti K."/>
            <person name="Lipzen A."/>
            <person name="Waldron R."/>
            <person name="Moloney N.M."/>
            <person name="Sperisen C."/>
            <person name="Kredics L."/>
            <person name="Vagvoelgyi C."/>
            <person name="Patrignani A."/>
            <person name="Fitzpatrick D."/>
            <person name="Nagy I."/>
            <person name="Doyle S."/>
            <person name="Anderson J.B."/>
            <person name="Grigoriev I.V."/>
            <person name="Gueldener U."/>
            <person name="Muensterkoetter M."/>
            <person name="Nagy L.G."/>
        </authorList>
    </citation>
    <scope>NUCLEOTIDE SEQUENCE [LARGE SCALE GENOMIC DNA]</scope>
    <source>
        <strain evidence="5">C18/9</strain>
    </source>
</reference>
<evidence type="ECO:0000256" key="1">
    <source>
        <dbReference type="SAM" id="MobiDB-lite"/>
    </source>
</evidence>
<feature type="region of interest" description="Disordered" evidence="1">
    <location>
        <begin position="1285"/>
        <end position="1308"/>
    </location>
</feature>
<feature type="region of interest" description="Disordered" evidence="1">
    <location>
        <begin position="1"/>
        <end position="49"/>
    </location>
</feature>
<name>A0A284S6T1_ARMOS</name>
<dbReference type="EMBL" id="FUEG01000037">
    <property type="protein sequence ID" value="SJL16713.1"/>
    <property type="molecule type" value="Genomic_DNA"/>
</dbReference>
<feature type="compositionally biased region" description="Basic residues" evidence="1">
    <location>
        <begin position="162"/>
        <end position="171"/>
    </location>
</feature>
<dbReference type="SUPFAM" id="SSF53098">
    <property type="entry name" value="Ribonuclease H-like"/>
    <property type="match status" value="1"/>
</dbReference>
<protein>
    <recommendedName>
        <fullName evidence="6">Reverse transcriptase</fullName>
    </recommendedName>
</protein>
<dbReference type="CDD" id="cd09280">
    <property type="entry name" value="RNase_HI_eukaryote_like"/>
    <property type="match status" value="1"/>
</dbReference>
<dbReference type="Gene3D" id="3.60.10.10">
    <property type="entry name" value="Endonuclease/exonuclease/phosphatase"/>
    <property type="match status" value="1"/>
</dbReference>
<dbReference type="Pfam" id="PF00078">
    <property type="entry name" value="RVT_1"/>
    <property type="match status" value="1"/>
</dbReference>
<evidence type="ECO:0000259" key="3">
    <source>
        <dbReference type="PROSITE" id="PS50879"/>
    </source>
</evidence>
<dbReference type="InterPro" id="IPR005135">
    <property type="entry name" value="Endo/exonuclease/phosphatase"/>
</dbReference>
<dbReference type="InterPro" id="IPR012337">
    <property type="entry name" value="RNaseH-like_sf"/>
</dbReference>
<feature type="domain" description="RNase H type-1" evidence="3">
    <location>
        <begin position="1355"/>
        <end position="1497"/>
    </location>
</feature>
<proteinExistence type="predicted"/>
<feature type="region of interest" description="Disordered" evidence="1">
    <location>
        <begin position="148"/>
        <end position="172"/>
    </location>
</feature>
<dbReference type="PROSITE" id="PS50878">
    <property type="entry name" value="RT_POL"/>
    <property type="match status" value="1"/>
</dbReference>
<feature type="compositionally biased region" description="Basic and acidic residues" evidence="1">
    <location>
        <begin position="1297"/>
        <end position="1308"/>
    </location>
</feature>
<dbReference type="Pfam" id="PF03372">
    <property type="entry name" value="Exo_endo_phos"/>
    <property type="match status" value="1"/>
</dbReference>
<dbReference type="InterPro" id="IPR036397">
    <property type="entry name" value="RNaseH_sf"/>
</dbReference>
<dbReference type="SUPFAM" id="SSF56672">
    <property type="entry name" value="DNA/RNA polymerases"/>
    <property type="match status" value="1"/>
</dbReference>
<dbReference type="PANTHER" id="PTHR19446">
    <property type="entry name" value="REVERSE TRANSCRIPTASES"/>
    <property type="match status" value="1"/>
</dbReference>
<dbReference type="OMA" id="HIGARND"/>
<evidence type="ECO:0000313" key="4">
    <source>
        <dbReference type="EMBL" id="SJL16713.1"/>
    </source>
</evidence>
<dbReference type="GO" id="GO:0003676">
    <property type="term" value="F:nucleic acid binding"/>
    <property type="evidence" value="ECO:0007669"/>
    <property type="project" value="InterPro"/>
</dbReference>
<evidence type="ECO:0000259" key="2">
    <source>
        <dbReference type="PROSITE" id="PS50878"/>
    </source>
</evidence>
<organism evidence="4 5">
    <name type="scientific">Armillaria ostoyae</name>
    <name type="common">Armillaria root rot fungus</name>
    <dbReference type="NCBI Taxonomy" id="47428"/>
    <lineage>
        <taxon>Eukaryota</taxon>
        <taxon>Fungi</taxon>
        <taxon>Dikarya</taxon>
        <taxon>Basidiomycota</taxon>
        <taxon>Agaricomycotina</taxon>
        <taxon>Agaricomycetes</taxon>
        <taxon>Agaricomycetidae</taxon>
        <taxon>Agaricales</taxon>
        <taxon>Marasmiineae</taxon>
        <taxon>Physalacriaceae</taxon>
        <taxon>Armillaria</taxon>
    </lineage>
</organism>
<dbReference type="OrthoDB" id="3047174at2759"/>
<dbReference type="InterPro" id="IPR002156">
    <property type="entry name" value="RNaseH_domain"/>
</dbReference>
<dbReference type="InterPro" id="IPR043502">
    <property type="entry name" value="DNA/RNA_pol_sf"/>
</dbReference>
<dbReference type="InterPro" id="IPR036691">
    <property type="entry name" value="Endo/exonu/phosph_ase_sf"/>
</dbReference>
<dbReference type="Proteomes" id="UP000219338">
    <property type="component" value="Unassembled WGS sequence"/>
</dbReference>
<gene>
    <name evidence="4" type="ORF">ARMOST_20242</name>
</gene>
<feature type="compositionally biased region" description="Basic and acidic residues" evidence="1">
    <location>
        <begin position="149"/>
        <end position="161"/>
    </location>
</feature>
<dbReference type="STRING" id="47428.A0A284S6T1"/>
<dbReference type="Pfam" id="PF00075">
    <property type="entry name" value="RNase_H"/>
    <property type="match status" value="1"/>
</dbReference>
<feature type="compositionally biased region" description="Basic and acidic residues" evidence="1">
    <location>
        <begin position="1"/>
        <end position="14"/>
    </location>
</feature>
<keyword evidence="5" id="KW-1185">Reference proteome</keyword>